<dbReference type="KEGG" id="chm:B842_03525"/>
<accession>A0A0B5D8J8</accession>
<keyword evidence="2" id="KW-1185">Reference proteome</keyword>
<dbReference type="HOGENOM" id="CLU_150682_0_0_11"/>
<evidence type="ECO:0008006" key="3">
    <source>
        <dbReference type="Google" id="ProtNLM"/>
    </source>
</evidence>
<organism evidence="1 2">
    <name type="scientific">Corynebacterium humireducens NBRC 106098 = DSM 45392</name>
    <dbReference type="NCBI Taxonomy" id="1223515"/>
    <lineage>
        <taxon>Bacteria</taxon>
        <taxon>Bacillati</taxon>
        <taxon>Actinomycetota</taxon>
        <taxon>Actinomycetes</taxon>
        <taxon>Mycobacteriales</taxon>
        <taxon>Corynebacteriaceae</taxon>
        <taxon>Corynebacterium</taxon>
    </lineage>
</organism>
<dbReference type="EMBL" id="CP005286">
    <property type="protein sequence ID" value="AJE32558.1"/>
    <property type="molecule type" value="Genomic_DNA"/>
</dbReference>
<dbReference type="OrthoDB" id="4727201at2"/>
<proteinExistence type="predicted"/>
<protein>
    <recommendedName>
        <fullName evidence="3">IrrE N-terminal-like domain-containing protein</fullName>
    </recommendedName>
</protein>
<gene>
    <name evidence="1" type="ORF">B842_03525</name>
</gene>
<dbReference type="Proteomes" id="UP000031524">
    <property type="component" value="Chromosome"/>
</dbReference>
<dbReference type="RefSeq" id="WP_052437720.1">
    <property type="nucleotide sequence ID" value="NZ_BCSU01000019.1"/>
</dbReference>
<dbReference type="STRING" id="1223515.B842_03525"/>
<name>A0A0B5D8J8_9CORY</name>
<reference evidence="1 2" key="1">
    <citation type="submission" date="2013-04" db="EMBL/GenBank/DDBJ databases">
        <title>Complete genome sequence of Corynebacterium humireducens DSM 45392(T), isolated from a wastewater-fed microbial fuel cell.</title>
        <authorList>
            <person name="Ruckert C."/>
            <person name="Albersmeier A."/>
            <person name="Kalinowski J."/>
        </authorList>
    </citation>
    <scope>NUCLEOTIDE SEQUENCE [LARGE SCALE GENOMIC DNA]</scope>
    <source>
        <strain evidence="2">MFC-5</strain>
    </source>
</reference>
<dbReference type="AlphaFoldDB" id="A0A0B5D8J8"/>
<evidence type="ECO:0000313" key="2">
    <source>
        <dbReference type="Proteomes" id="UP000031524"/>
    </source>
</evidence>
<evidence type="ECO:0000313" key="1">
    <source>
        <dbReference type="EMBL" id="AJE32558.1"/>
    </source>
</evidence>
<sequence>MKPHHTIIDTIPLPDGIAGITDGTTIWLNPRLTEAGRRCTLAHELIHVDRGLPPPGLEAKEETKVDKATARQLTPVEQLLDAVIWTHGGHNHTTLAWELNLDLPTLRTRLDVVTPDELHLINHALAELEQVP</sequence>